<dbReference type="EMBL" id="JBANRG010000018">
    <property type="protein sequence ID" value="KAK7458107.1"/>
    <property type="molecule type" value="Genomic_DNA"/>
</dbReference>
<protein>
    <submittedName>
        <fullName evidence="1">Uncharacterized protein</fullName>
    </submittedName>
</protein>
<comment type="caution">
    <text evidence="1">The sequence shown here is derived from an EMBL/GenBank/DDBJ whole genome shotgun (WGS) entry which is preliminary data.</text>
</comment>
<sequence>MPVRQQAFNRARNISLTNSNINLIKGNQTIVEYRKTCHICHIREKEGEEERQKRRQMSLLKDFREFQWGDLEVLKLVATAEYEEQFGGETEIGPDGLELISPTLKKTKVKIEQVRIRPYGDFMSVTYEGHEAEKRWYQDLKTFPLLRSDFPAIIWQLFAFTCSENFPPSLIFHNQDSSPFRIVFNDAPSIKIIDEQGSVPIGMLACHCQTWPGTGTCGKKVSAKIPATLTQNKIVTQDTWLDPTKGNLIMGPHVNLNFGESVINYHSDPELEFPSFVHFRRTNVVVEYLESVGVNFYDFLMDAHPMGISIPTRFVDSSTQMFSLGSLFPNFDFTLAVGQLQVSGRCSSAQVLLSPWFSYDHHKFHEVNVGDEIENGWTR</sequence>
<gene>
    <name evidence="1" type="ORF">VKT23_010014</name>
</gene>
<accession>A0ABR1JDS5</accession>
<keyword evidence="2" id="KW-1185">Reference proteome</keyword>
<organism evidence="1 2">
    <name type="scientific">Marasmiellus scandens</name>
    <dbReference type="NCBI Taxonomy" id="2682957"/>
    <lineage>
        <taxon>Eukaryota</taxon>
        <taxon>Fungi</taxon>
        <taxon>Dikarya</taxon>
        <taxon>Basidiomycota</taxon>
        <taxon>Agaricomycotina</taxon>
        <taxon>Agaricomycetes</taxon>
        <taxon>Agaricomycetidae</taxon>
        <taxon>Agaricales</taxon>
        <taxon>Marasmiineae</taxon>
        <taxon>Omphalotaceae</taxon>
        <taxon>Marasmiellus</taxon>
    </lineage>
</organism>
<evidence type="ECO:0000313" key="1">
    <source>
        <dbReference type="EMBL" id="KAK7458107.1"/>
    </source>
</evidence>
<evidence type="ECO:0000313" key="2">
    <source>
        <dbReference type="Proteomes" id="UP001498398"/>
    </source>
</evidence>
<reference evidence="1 2" key="1">
    <citation type="submission" date="2024-01" db="EMBL/GenBank/DDBJ databases">
        <title>A draft genome for the cacao thread blight pathogen Marasmiellus scandens.</title>
        <authorList>
            <person name="Baruah I.K."/>
            <person name="Leung J."/>
            <person name="Bukari Y."/>
            <person name="Amoako-Attah I."/>
            <person name="Meinhardt L.W."/>
            <person name="Bailey B.A."/>
            <person name="Cohen S.P."/>
        </authorList>
    </citation>
    <scope>NUCLEOTIDE SEQUENCE [LARGE SCALE GENOMIC DNA]</scope>
    <source>
        <strain evidence="1 2">GH-19</strain>
    </source>
</reference>
<dbReference type="Proteomes" id="UP001498398">
    <property type="component" value="Unassembled WGS sequence"/>
</dbReference>
<proteinExistence type="predicted"/>
<name>A0ABR1JDS5_9AGAR</name>